<accession>A0A6M3ZTS4</accession>
<feature type="transmembrane region" description="Helical" evidence="1">
    <location>
        <begin position="6"/>
        <end position="26"/>
    </location>
</feature>
<feature type="transmembrane region" description="Helical" evidence="1">
    <location>
        <begin position="38"/>
        <end position="61"/>
    </location>
</feature>
<evidence type="ECO:0000256" key="1">
    <source>
        <dbReference type="SAM" id="Phobius"/>
    </source>
</evidence>
<gene>
    <name evidence="3" type="ORF">C798_15680</name>
</gene>
<dbReference type="GO" id="GO:0016020">
    <property type="term" value="C:membrane"/>
    <property type="evidence" value="ECO:0007669"/>
    <property type="project" value="InterPro"/>
</dbReference>
<dbReference type="InterPro" id="IPR008457">
    <property type="entry name" value="Cu-R_CopD_dom"/>
</dbReference>
<feature type="transmembrane region" description="Helical" evidence="1">
    <location>
        <begin position="125"/>
        <end position="146"/>
    </location>
</feature>
<dbReference type="EMBL" id="CP008956">
    <property type="protein sequence ID" value="QJQ01623.1"/>
    <property type="molecule type" value="Genomic_DNA"/>
</dbReference>
<name>A0A6M3ZTS4_9BURK</name>
<dbReference type="Proteomes" id="UP000501648">
    <property type="component" value="Chromosome"/>
</dbReference>
<keyword evidence="1" id="KW-0472">Membrane</keyword>
<proteinExistence type="predicted"/>
<sequence>MLFAKFFHLLGLTVWVGGMFFAHMALRPALAVLHPEQRLSLMAAVLGNFFIWVWVAIALVLGSGLHMMGVMSAGAAMLPPYVHAMTGIGVVMMLIFAHIFFAPFRRLKLASAQQDWDRASRALRQVRLLVGINLGLGLLTIAIGALGPLTA</sequence>
<keyword evidence="1" id="KW-1133">Transmembrane helix</keyword>
<organism evidence="3 4">
    <name type="scientific">Herbaspirillum rubrisubalbicans Os34</name>
    <dbReference type="NCBI Taxonomy" id="1235827"/>
    <lineage>
        <taxon>Bacteria</taxon>
        <taxon>Pseudomonadati</taxon>
        <taxon>Pseudomonadota</taxon>
        <taxon>Betaproteobacteria</taxon>
        <taxon>Burkholderiales</taxon>
        <taxon>Oxalobacteraceae</taxon>
        <taxon>Herbaspirillum</taxon>
    </lineage>
</organism>
<dbReference type="AlphaFoldDB" id="A0A6M3ZTS4"/>
<evidence type="ECO:0000313" key="3">
    <source>
        <dbReference type="EMBL" id="QJQ01623.1"/>
    </source>
</evidence>
<dbReference type="RefSeq" id="WP_017450307.1">
    <property type="nucleotide sequence ID" value="NZ_CP008956.1"/>
</dbReference>
<evidence type="ECO:0000313" key="4">
    <source>
        <dbReference type="Proteomes" id="UP000501648"/>
    </source>
</evidence>
<feature type="domain" description="Copper resistance protein D" evidence="2">
    <location>
        <begin position="44"/>
        <end position="145"/>
    </location>
</feature>
<feature type="transmembrane region" description="Helical" evidence="1">
    <location>
        <begin position="81"/>
        <end position="104"/>
    </location>
</feature>
<protein>
    <recommendedName>
        <fullName evidence="2">Copper resistance protein D domain-containing protein</fullName>
    </recommendedName>
</protein>
<dbReference type="Pfam" id="PF05425">
    <property type="entry name" value="CopD"/>
    <property type="match status" value="1"/>
</dbReference>
<reference evidence="3 4" key="1">
    <citation type="journal article" date="2012" name="J. Bacteriol.">
        <title>Genome sequence of the pathogenic Herbaspirillum seropedicae strain Os34, isolated from rice roots.</title>
        <authorList>
            <person name="Ye W."/>
            <person name="Ye S."/>
            <person name="Liu J."/>
            <person name="Chang S."/>
            <person name="Chen M."/>
            <person name="Zhu B."/>
            <person name="Guo L."/>
            <person name="An Q."/>
        </authorList>
    </citation>
    <scope>NUCLEOTIDE SEQUENCE [LARGE SCALE GENOMIC DNA]</scope>
    <source>
        <strain evidence="3 4">Os34</strain>
    </source>
</reference>
<evidence type="ECO:0000259" key="2">
    <source>
        <dbReference type="Pfam" id="PF05425"/>
    </source>
</evidence>
<keyword evidence="1" id="KW-0812">Transmembrane</keyword>